<sequence length="174" mass="19519">MEKDLTSISSVGEKESFLVDCREALLGLKLKGLARRQNSFLSGHKQAQKNRIIAQKQGNELTIYEYQRPFPTPSLFGVIVRSTTTSQAFLEAQLNAHFLPGLLNTEKHRKILKRKEDSSLPSIFKDQGRRARKRMRVSATAFANVVQSVACSLDLSFTLIDATRSTQSFQAFLG</sequence>
<proteinExistence type="predicted"/>
<comment type="caution">
    <text evidence="1">The sequence shown here is derived from an EMBL/GenBank/DDBJ whole genome shotgun (WGS) entry which is preliminary data.</text>
</comment>
<keyword evidence="2" id="KW-1185">Reference proteome</keyword>
<dbReference type="AlphaFoldDB" id="A0A6D2JI18"/>
<accession>A0A6D2JI18</accession>
<dbReference type="EMBL" id="CACVBM020001213">
    <property type="protein sequence ID" value="CAA7039600.1"/>
    <property type="molecule type" value="Genomic_DNA"/>
</dbReference>
<organism evidence="1 2">
    <name type="scientific">Microthlaspi erraticum</name>
    <dbReference type="NCBI Taxonomy" id="1685480"/>
    <lineage>
        <taxon>Eukaryota</taxon>
        <taxon>Viridiplantae</taxon>
        <taxon>Streptophyta</taxon>
        <taxon>Embryophyta</taxon>
        <taxon>Tracheophyta</taxon>
        <taxon>Spermatophyta</taxon>
        <taxon>Magnoliopsida</taxon>
        <taxon>eudicotyledons</taxon>
        <taxon>Gunneridae</taxon>
        <taxon>Pentapetalae</taxon>
        <taxon>rosids</taxon>
        <taxon>malvids</taxon>
        <taxon>Brassicales</taxon>
        <taxon>Brassicaceae</taxon>
        <taxon>Coluteocarpeae</taxon>
        <taxon>Microthlaspi</taxon>
    </lineage>
</organism>
<evidence type="ECO:0000313" key="1">
    <source>
        <dbReference type="EMBL" id="CAA7039600.1"/>
    </source>
</evidence>
<reference evidence="1" key="1">
    <citation type="submission" date="2020-01" db="EMBL/GenBank/DDBJ databases">
        <authorList>
            <person name="Mishra B."/>
        </authorList>
    </citation>
    <scope>NUCLEOTIDE SEQUENCE [LARGE SCALE GENOMIC DNA]</scope>
</reference>
<gene>
    <name evidence="1" type="ORF">MERR_LOCUS26835</name>
</gene>
<protein>
    <submittedName>
        <fullName evidence="1">Uncharacterized protein</fullName>
    </submittedName>
</protein>
<dbReference type="Proteomes" id="UP000467841">
    <property type="component" value="Unassembled WGS sequence"/>
</dbReference>
<evidence type="ECO:0000313" key="2">
    <source>
        <dbReference type="Proteomes" id="UP000467841"/>
    </source>
</evidence>
<name>A0A6D2JI18_9BRAS</name>
<dbReference type="OrthoDB" id="10357170at2759"/>